<organism evidence="2 3">
    <name type="scientific">Stylophora pistillata</name>
    <name type="common">Smooth cauliflower coral</name>
    <dbReference type="NCBI Taxonomy" id="50429"/>
    <lineage>
        <taxon>Eukaryota</taxon>
        <taxon>Metazoa</taxon>
        <taxon>Cnidaria</taxon>
        <taxon>Anthozoa</taxon>
        <taxon>Hexacorallia</taxon>
        <taxon>Scleractinia</taxon>
        <taxon>Astrocoeniina</taxon>
        <taxon>Pocilloporidae</taxon>
        <taxon>Stylophora</taxon>
    </lineage>
</organism>
<comment type="caution">
    <text evidence="2">The sequence shown here is derived from an EMBL/GenBank/DDBJ whole genome shotgun (WGS) entry which is preliminary data.</text>
</comment>
<dbReference type="Pfam" id="PF00147">
    <property type="entry name" value="Fibrinogen_C"/>
    <property type="match status" value="1"/>
</dbReference>
<sequence length="229" mass="25836">VIDEKIFIFYPLTVKNCAELYSCGQSISGVYTIDPDGSGAFDVYCDQTTAGGGWTVIQKRVDFTMDFNRTWNEYKKGFGDFLIREFWLGLDKIQRLTQNKTENKLRVDLGVAANESVYAEYKWFGIGNEKALYQLHIGKFSSQNVHDSLSAHNGTSFGTRDKLSADSCPSQFGGGWWYGANKACESNLNGIRPHREDSPSIHWTCLKGCTDARDNAPRTTEMKIRPVHF</sequence>
<dbReference type="CDD" id="cd00087">
    <property type="entry name" value="FReD"/>
    <property type="match status" value="1"/>
</dbReference>
<evidence type="ECO:0000313" key="2">
    <source>
        <dbReference type="EMBL" id="PFX11336.1"/>
    </source>
</evidence>
<keyword evidence="3" id="KW-1185">Reference proteome</keyword>
<dbReference type="AlphaFoldDB" id="A0A2B4R2D9"/>
<dbReference type="GO" id="GO:0005615">
    <property type="term" value="C:extracellular space"/>
    <property type="evidence" value="ECO:0007669"/>
    <property type="project" value="TreeGrafter"/>
</dbReference>
<protein>
    <submittedName>
        <fullName evidence="2">Ryncolin-4</fullName>
    </submittedName>
</protein>
<feature type="non-terminal residue" evidence="2">
    <location>
        <position position="1"/>
    </location>
</feature>
<feature type="domain" description="Fibrinogen C-terminal" evidence="1">
    <location>
        <begin position="8"/>
        <end position="228"/>
    </location>
</feature>
<evidence type="ECO:0000259" key="1">
    <source>
        <dbReference type="PROSITE" id="PS51406"/>
    </source>
</evidence>
<evidence type="ECO:0000313" key="3">
    <source>
        <dbReference type="Proteomes" id="UP000225706"/>
    </source>
</evidence>
<dbReference type="EMBL" id="LSMT01002788">
    <property type="protein sequence ID" value="PFX11336.1"/>
    <property type="molecule type" value="Genomic_DNA"/>
</dbReference>
<dbReference type="Proteomes" id="UP000225706">
    <property type="component" value="Unassembled WGS sequence"/>
</dbReference>
<dbReference type="InterPro" id="IPR002181">
    <property type="entry name" value="Fibrinogen_a/b/g_C_dom"/>
</dbReference>
<dbReference type="OrthoDB" id="6145874at2759"/>
<proteinExistence type="predicted"/>
<dbReference type="SUPFAM" id="SSF56496">
    <property type="entry name" value="Fibrinogen C-terminal domain-like"/>
    <property type="match status" value="1"/>
</dbReference>
<dbReference type="InterPro" id="IPR036056">
    <property type="entry name" value="Fibrinogen-like_C"/>
</dbReference>
<name>A0A2B4R2D9_STYPI</name>
<dbReference type="NCBIfam" id="NF040941">
    <property type="entry name" value="GGGWT_bact"/>
    <property type="match status" value="1"/>
</dbReference>
<dbReference type="PANTHER" id="PTHR19143">
    <property type="entry name" value="FIBRINOGEN/TENASCIN/ANGIOPOEITIN"/>
    <property type="match status" value="1"/>
</dbReference>
<accession>A0A2B4R2D9</accession>
<dbReference type="InterPro" id="IPR050373">
    <property type="entry name" value="Fibrinogen_C-term_domain"/>
</dbReference>
<dbReference type="InterPro" id="IPR014716">
    <property type="entry name" value="Fibrinogen_a/b/g_C_1"/>
</dbReference>
<dbReference type="SMART" id="SM00186">
    <property type="entry name" value="FBG"/>
    <property type="match status" value="1"/>
</dbReference>
<gene>
    <name evidence="2" type="primary">Ryncolin-4</name>
    <name evidence="2" type="ORF">AWC38_SpisGene24995</name>
</gene>
<dbReference type="Gene3D" id="3.90.215.10">
    <property type="entry name" value="Gamma Fibrinogen, chain A, domain 1"/>
    <property type="match status" value="1"/>
</dbReference>
<reference evidence="3" key="1">
    <citation type="journal article" date="2017" name="bioRxiv">
        <title>Comparative analysis of the genomes of Stylophora pistillata and Acropora digitifera provides evidence for extensive differences between species of corals.</title>
        <authorList>
            <person name="Voolstra C.R."/>
            <person name="Li Y."/>
            <person name="Liew Y.J."/>
            <person name="Baumgarten S."/>
            <person name="Zoccola D."/>
            <person name="Flot J.-F."/>
            <person name="Tambutte S."/>
            <person name="Allemand D."/>
            <person name="Aranda M."/>
        </authorList>
    </citation>
    <scope>NUCLEOTIDE SEQUENCE [LARGE SCALE GENOMIC DNA]</scope>
</reference>
<dbReference type="PROSITE" id="PS51406">
    <property type="entry name" value="FIBRINOGEN_C_2"/>
    <property type="match status" value="1"/>
</dbReference>